<dbReference type="InterPro" id="IPR037524">
    <property type="entry name" value="PA14/GLEYA"/>
</dbReference>
<keyword evidence="5" id="KW-1185">Reference proteome</keyword>
<dbReference type="EMBL" id="BJXB01000064">
    <property type="protein sequence ID" value="GEM50166.1"/>
    <property type="molecule type" value="Genomic_DNA"/>
</dbReference>
<feature type="compositionally biased region" description="Low complexity" evidence="1">
    <location>
        <begin position="901"/>
        <end position="913"/>
    </location>
</feature>
<comment type="caution">
    <text evidence="4">The sequence shown here is derived from an EMBL/GenBank/DDBJ whole genome shotgun (WGS) entry which is preliminary data.</text>
</comment>
<dbReference type="Gene3D" id="3.90.182.10">
    <property type="entry name" value="Toxin - Anthrax Protective Antigen,domain 1"/>
    <property type="match status" value="1"/>
</dbReference>
<evidence type="ECO:0000256" key="1">
    <source>
        <dbReference type="SAM" id="MobiDB-lite"/>
    </source>
</evidence>
<evidence type="ECO:0008006" key="6">
    <source>
        <dbReference type="Google" id="ProtNLM"/>
    </source>
</evidence>
<reference evidence="4 5" key="1">
    <citation type="submission" date="2019-07" db="EMBL/GenBank/DDBJ databases">
        <title>Whole genome shotgun sequence of Deinococcus cellulosilyticus NBRC 106333.</title>
        <authorList>
            <person name="Hosoyama A."/>
            <person name="Uohara A."/>
            <person name="Ohji S."/>
            <person name="Ichikawa N."/>
        </authorList>
    </citation>
    <scope>NUCLEOTIDE SEQUENCE [LARGE SCALE GENOMIC DNA]</scope>
    <source>
        <strain evidence="4 5">NBRC 106333</strain>
    </source>
</reference>
<feature type="domain" description="PA14" evidence="3">
    <location>
        <begin position="146"/>
        <end position="294"/>
    </location>
</feature>
<dbReference type="PANTHER" id="PTHR13802:SF65">
    <property type="entry name" value="NIDOGEN"/>
    <property type="match status" value="1"/>
</dbReference>
<dbReference type="PROSITE" id="PS51820">
    <property type="entry name" value="PA14"/>
    <property type="match status" value="1"/>
</dbReference>
<dbReference type="InterPro" id="IPR001846">
    <property type="entry name" value="VWF_type-D"/>
</dbReference>
<dbReference type="Pfam" id="PF07691">
    <property type="entry name" value="PA14"/>
    <property type="match status" value="1"/>
</dbReference>
<organism evidence="4 5">
    <name type="scientific">Deinococcus cellulosilyticus (strain DSM 18568 / NBRC 106333 / KACC 11606 / 5516J-15)</name>
    <dbReference type="NCBI Taxonomy" id="1223518"/>
    <lineage>
        <taxon>Bacteria</taxon>
        <taxon>Thermotogati</taxon>
        <taxon>Deinococcota</taxon>
        <taxon>Deinococci</taxon>
        <taxon>Deinococcales</taxon>
        <taxon>Deinococcaceae</taxon>
        <taxon>Deinococcus</taxon>
    </lineage>
</organism>
<name>A0A511NC66_DEIC1</name>
<dbReference type="InterPro" id="IPR051495">
    <property type="entry name" value="Epithelial_Barrier/Signaling"/>
</dbReference>
<dbReference type="InterPro" id="IPR011658">
    <property type="entry name" value="PA14_dom"/>
</dbReference>
<feature type="region of interest" description="Disordered" evidence="1">
    <location>
        <begin position="880"/>
        <end position="913"/>
    </location>
</feature>
<dbReference type="PROSITE" id="PS51233">
    <property type="entry name" value="VWFD"/>
    <property type="match status" value="1"/>
</dbReference>
<feature type="domain" description="VWFD" evidence="2">
    <location>
        <begin position="910"/>
        <end position="1110"/>
    </location>
</feature>
<proteinExistence type="predicted"/>
<dbReference type="SMART" id="SM00216">
    <property type="entry name" value="VWD"/>
    <property type="match status" value="1"/>
</dbReference>
<dbReference type="PANTHER" id="PTHR13802">
    <property type="entry name" value="MUCIN 4-RELATED"/>
    <property type="match status" value="1"/>
</dbReference>
<accession>A0A511NC66</accession>
<evidence type="ECO:0000313" key="5">
    <source>
        <dbReference type="Proteomes" id="UP000321306"/>
    </source>
</evidence>
<dbReference type="Proteomes" id="UP000321306">
    <property type="component" value="Unassembled WGS sequence"/>
</dbReference>
<evidence type="ECO:0000313" key="4">
    <source>
        <dbReference type="EMBL" id="GEM50166.1"/>
    </source>
</evidence>
<evidence type="ECO:0000259" key="3">
    <source>
        <dbReference type="PROSITE" id="PS51820"/>
    </source>
</evidence>
<protein>
    <recommendedName>
        <fullName evidence="6">PA14 domain-containing protein</fullName>
    </recommendedName>
</protein>
<dbReference type="Pfam" id="PF00094">
    <property type="entry name" value="VWD"/>
    <property type="match status" value="1"/>
</dbReference>
<sequence length="1462" mass="160243">MYEETRPTPNFKVLSGPLQMSGNDTFMKKYGQFRNLLVQGDVTLSGINAIKDMNIFVTGNISISGNLDLSNTKVKSTHLTLSGSSTFTNSEILTKSISISGKTKLNRDIFLISLQSVKINGDLDASADAKIRILVGEDFQLNTKMTELPEVLLWSAGNIDLQQQFKGSGFLIAGKNINSKGLSLKQGSKDLYGRFPQLSVPAYAGYTGRMRANVTGKHYFTLTASEGSRLWVNGLLLIDAWEGSKTAQTRMLTLMKDHEYDLELETKEGVKAGVIWNEAQDVTITPSELPQITHLANSIRLLENNPLFKGSGLEIERRVARAIVYDQDIHFIAATKDREGLVFSLLSPEKVYLLYYVYQNNSAFHIRDLISGADLDLTPYFKDPSRSLDGQMDSDRLAQEIFTRFFNGSTNAEQGNQDLVAGRQALTNKVDTKAIQWQNANASPSCLIKNGPCEEKYTAFYNASLNISKNLALDVPLLVTGVGQLKAAKTLWDAAKAITPFLTKVGSEQVLGWGGTGGSNYLNFFPAYDAFWECVQEHCPGSLNVVPASLRLYAVVRRSVSGKLTATPTPAAGAMNYSRFTATFTTTKGKLSNFLVAINEFGNYQRVPFSGPIELGLNTAMNLHSAELNYTFQCPDQPQLVTDSINIKITNGDPISVPVVIECLPDQLILVNPPKPLQAKVDQSDSTSFTIKFDHPQLDPEQVVWTLVKDALPSFATFDIRPSTGILRGQDTSTIGITMKCFVPGEGTVKLTINSNSGLVRGVQVPVAVKCAPGSGPKFSFKTQTPPTVTETRLQCLLVTRVDHKGEIRVALDQKEDWIIESYQVYVDGVLIGENTTGESISAGPYGPGQHPIEAVLKAHPVPTASLISKQSITEPMTFTDTSTLDVPPPTITSSPQECRPAPGEGSMPGEGSSYGDPHLLTYDNVEYSFQAVGEFILSKSTLPGDTFEVQTRYLPLPGNNAISANAAVAMRVGTDRVGVYAPPVYGQPPIFKVNGETVTADELGLYHVLPDGGVLSYDSGKLLTTIHWKNGYQDYQVKIHFYDRIVGRVTVTAPGQKRQYLMGLLGNFDTNPENDFQLRDGTVLSNPPAPKDLYARFGESWRITPQESLFDYNAGESTQTFTNRAFPVTHVGLIDLTPEDRQWAEQVCKDYGVVSQYILVKCTLDVALTKDPNWAQFSVGADPFVPQITLSPARVRMLTGDTLELFAGVSSMLKIDNNVDWSATNGTLTSTLDRHTMRYTAPGVPGEYTVTATLRSDPSVWTTVKIEVMPKAVTTVGALQLKLKWLDFPRDYDAHLWAPSSAPYHLYYGRPGSSDLQSGPHMVLDTDDIDGHGPETVTVVPTGTGKYEYWVNDYTNAFGIYGTEVEVRDDKGVVMTIPLLDSNSVNVQPNVVSAPGHWWHVLDIDAATGKITVVNQRGGLAEPYQDTDGTCNTPPVSVFHPEKTIWEPCKDYEVPGEIVIF</sequence>
<dbReference type="SUPFAM" id="SSF56988">
    <property type="entry name" value="Anthrax protective antigen"/>
    <property type="match status" value="1"/>
</dbReference>
<evidence type="ECO:0000259" key="2">
    <source>
        <dbReference type="PROSITE" id="PS51233"/>
    </source>
</evidence>
<gene>
    <name evidence="4" type="ORF">DC3_58010</name>
</gene>